<dbReference type="InterPro" id="IPR042277">
    <property type="entry name" value="IST1-like"/>
</dbReference>
<dbReference type="GeneID" id="16076049"/>
<comment type="similarity">
    <text evidence="1">Belongs to the IST1 family.</text>
</comment>
<feature type="compositionally biased region" description="Low complexity" evidence="8">
    <location>
        <begin position="261"/>
        <end position="279"/>
    </location>
</feature>
<evidence type="ECO:0000256" key="7">
    <source>
        <dbReference type="ARBA" id="ARBA00022884"/>
    </source>
</evidence>
<evidence type="ECO:0000256" key="3">
    <source>
        <dbReference type="ARBA" id="ARBA00022603"/>
    </source>
</evidence>
<dbReference type="InParanoid" id="F2U6G3"/>
<keyword evidence="2" id="KW-0820">tRNA-binding</keyword>
<dbReference type="EMBL" id="GL832962">
    <property type="protein sequence ID" value="EGD83104.1"/>
    <property type="molecule type" value="Genomic_DNA"/>
</dbReference>
<dbReference type="Proteomes" id="UP000007799">
    <property type="component" value="Unassembled WGS sequence"/>
</dbReference>
<feature type="domain" description="tRNA/rRNA methyltransferase SpoU type" evidence="9">
    <location>
        <begin position="34"/>
        <end position="180"/>
    </location>
</feature>
<accession>F2U6G3</accession>
<keyword evidence="5" id="KW-0949">S-adenosyl-L-methionine</keyword>
<dbReference type="HAMAP" id="MF_02060">
    <property type="entry name" value="tRNA_methyltr_TrmH"/>
    <property type="match status" value="1"/>
</dbReference>
<dbReference type="InterPro" id="IPR005061">
    <property type="entry name" value="Ist1"/>
</dbReference>
<name>F2U6G3_SALR5</name>
<keyword evidence="4" id="KW-0808">Transferase</keyword>
<dbReference type="AlphaFoldDB" id="F2U6G3"/>
<dbReference type="Pfam" id="PF03398">
    <property type="entry name" value="Ist1"/>
    <property type="match status" value="1"/>
</dbReference>
<dbReference type="GO" id="GO:0002938">
    <property type="term" value="P:tRNA guanine ribose methylation"/>
    <property type="evidence" value="ECO:0007669"/>
    <property type="project" value="TreeGrafter"/>
</dbReference>
<protein>
    <recommendedName>
        <fullName evidence="9">tRNA/rRNA methyltransferase SpoU type domain-containing protein</fullName>
    </recommendedName>
</protein>
<keyword evidence="6" id="KW-0819">tRNA processing</keyword>
<evidence type="ECO:0000313" key="11">
    <source>
        <dbReference type="Proteomes" id="UP000007799"/>
    </source>
</evidence>
<dbReference type="GO" id="GO:0008173">
    <property type="term" value="F:RNA methyltransferase activity"/>
    <property type="evidence" value="ECO:0007669"/>
    <property type="project" value="InterPro"/>
</dbReference>
<dbReference type="PANTHER" id="PTHR43453">
    <property type="entry name" value="RRNA METHYLASE-LIKE"/>
    <property type="match status" value="1"/>
</dbReference>
<evidence type="ECO:0000256" key="4">
    <source>
        <dbReference type="ARBA" id="ARBA00022679"/>
    </source>
</evidence>
<dbReference type="eggNOG" id="KOG0838">
    <property type="taxonomic scope" value="Eukaryota"/>
</dbReference>
<sequence>MWAEAVAQLRPLVTPERFSRAIAVARGRVQGLACVIEGLHDTGNISAIQRTCDAFGVHDFHTIRRFPMDRMKQHRHVSKGADKWLRVHRWGSTGDCMAHLRQHGYRIAVTAVADDSSSNHASVTDLHALELDQPTAFVFGNEVAGISTQALEEADVLVQIPLVGFVSALNVSVAAGCVLHHATLQRRRFQGDDGGVISEDEALARMTTELLLRSLGEKDAADAVNDAIHDAASTRSPQQHHQQQQQEEEEEEEYERPSPSPLTSSSSSSLLPFDLATLPPTTPTRPFDRRNPATMFGGGGKYSSMKLKMNLKLAITRLQLLEKKHDNASVLARKEVATLLDNNRVELAKIKVEQIIRDDYYREALEILETYCSLALARFGLIESVQYCDPGIRKAVCTIIWATPRVSVDVVEFKELSKQFSLRYGKEFAEAARTNSTKEVCPRVNQKLSFVVPDTNLVIGYLEAIAAKYNVDWKPSPSDFDTFPDTGPSNGGGGGGMQQQQQQQQQGTPPVDLMSADLDSLNLNFPAPYGAPSPDEKPRPQQQQQQQPQQPPPQASYAFPPPLSATPQPSYPPAQPAQDSSSLAFPPPPQQSYPPTTASHAPQQQQQPPQQQQQQQPYRPGQSLLDLPDVPDAQPPSYGQASAPPNGDASFDPFVDAFPSVPDSNNNNSNNNNSGGNGGLGELHLPDPPSTNNSGRSADVPLDYDSLTRRFNALQKK</sequence>
<dbReference type="GO" id="GO:0015031">
    <property type="term" value="P:protein transport"/>
    <property type="evidence" value="ECO:0007669"/>
    <property type="project" value="InterPro"/>
</dbReference>
<feature type="compositionally biased region" description="Pro residues" evidence="8">
    <location>
        <begin position="549"/>
        <end position="575"/>
    </location>
</feature>
<keyword evidence="3" id="KW-0489">Methyltransferase</keyword>
<feature type="region of interest" description="Disordered" evidence="8">
    <location>
        <begin position="232"/>
        <end position="299"/>
    </location>
</feature>
<proteinExistence type="inferred from homology"/>
<feature type="compositionally biased region" description="Low complexity" evidence="8">
    <location>
        <begin position="602"/>
        <end position="617"/>
    </location>
</feature>
<dbReference type="OrthoDB" id="29853at2759"/>
<evidence type="ECO:0000256" key="8">
    <source>
        <dbReference type="SAM" id="MobiDB-lite"/>
    </source>
</evidence>
<feature type="compositionally biased region" description="Low complexity" evidence="8">
    <location>
        <begin position="664"/>
        <end position="674"/>
    </location>
</feature>
<evidence type="ECO:0000256" key="5">
    <source>
        <dbReference type="ARBA" id="ARBA00022691"/>
    </source>
</evidence>
<dbReference type="Pfam" id="PF00588">
    <property type="entry name" value="SpoU_methylase"/>
    <property type="match status" value="1"/>
</dbReference>
<dbReference type="KEGG" id="sre:PTSG_12070"/>
<dbReference type="InterPro" id="IPR001537">
    <property type="entry name" value="SpoU_MeTrfase"/>
</dbReference>
<dbReference type="PANTHER" id="PTHR43453:SF1">
    <property type="entry name" value="TRNA_RRNA METHYLTRANSFERASE SPOU TYPE DOMAIN-CONTAINING PROTEIN"/>
    <property type="match status" value="1"/>
</dbReference>
<dbReference type="RefSeq" id="XP_004995468.1">
    <property type="nucleotide sequence ID" value="XM_004995411.1"/>
</dbReference>
<evidence type="ECO:0000256" key="2">
    <source>
        <dbReference type="ARBA" id="ARBA00022555"/>
    </source>
</evidence>
<dbReference type="Gene3D" id="1.20.1260.60">
    <property type="entry name" value="Vacuolar protein sorting-associated protein Ist1"/>
    <property type="match status" value="1"/>
</dbReference>
<dbReference type="STRING" id="946362.F2U6G3"/>
<dbReference type="GO" id="GO:0000049">
    <property type="term" value="F:tRNA binding"/>
    <property type="evidence" value="ECO:0007669"/>
    <property type="project" value="UniProtKB-KW"/>
</dbReference>
<dbReference type="InterPro" id="IPR029026">
    <property type="entry name" value="tRNA_m1G_MTases_N"/>
</dbReference>
<dbReference type="eggNOG" id="KOG2027">
    <property type="taxonomic scope" value="Eukaryota"/>
</dbReference>
<dbReference type="Gene3D" id="3.40.1280.10">
    <property type="match status" value="1"/>
</dbReference>
<evidence type="ECO:0000259" key="9">
    <source>
        <dbReference type="Pfam" id="PF00588"/>
    </source>
</evidence>
<keyword evidence="7" id="KW-0694">RNA-binding</keyword>
<dbReference type="InterPro" id="IPR033671">
    <property type="entry name" value="TrmH"/>
</dbReference>
<dbReference type="CDD" id="cd18092">
    <property type="entry name" value="SpoU-like_TrmH"/>
    <property type="match status" value="1"/>
</dbReference>
<reference evidence="10" key="1">
    <citation type="submission" date="2009-08" db="EMBL/GenBank/DDBJ databases">
        <title>Annotation of Salpingoeca rosetta.</title>
        <authorList>
            <consortium name="The Broad Institute Genome Sequencing Platform"/>
            <person name="Russ C."/>
            <person name="Cuomo C."/>
            <person name="Burger G."/>
            <person name="Gray M.W."/>
            <person name="Holland P.W.H."/>
            <person name="King N."/>
            <person name="Lang F.B.F."/>
            <person name="Roger A.J."/>
            <person name="Ruiz-Trillo I."/>
            <person name="Young S.K."/>
            <person name="Zeng Q."/>
            <person name="Gargeya S."/>
            <person name="Alvarado L."/>
            <person name="Berlin A."/>
            <person name="Chapman S.B."/>
            <person name="Chen Z."/>
            <person name="Freedman E."/>
            <person name="Gellesch M."/>
            <person name="Goldberg J."/>
            <person name="Griggs A."/>
            <person name="Gujja S."/>
            <person name="Heilman E."/>
            <person name="Heiman D."/>
            <person name="Howarth C."/>
            <person name="Mehta T."/>
            <person name="Neiman D."/>
            <person name="Pearson M."/>
            <person name="Roberts A."/>
            <person name="Saif S."/>
            <person name="Shea T."/>
            <person name="Shenoy N."/>
            <person name="Sisk P."/>
            <person name="Stolte C."/>
            <person name="Sykes S."/>
            <person name="White J."/>
            <person name="Yandava C."/>
            <person name="Haas B."/>
            <person name="Nusbaum C."/>
            <person name="Birren B."/>
        </authorList>
    </citation>
    <scope>NUCLEOTIDE SEQUENCE [LARGE SCALE GENOMIC DNA]</scope>
    <source>
        <strain evidence="10">ATCC 50818</strain>
    </source>
</reference>
<evidence type="ECO:0000256" key="6">
    <source>
        <dbReference type="ARBA" id="ARBA00022694"/>
    </source>
</evidence>
<keyword evidence="11" id="KW-1185">Reference proteome</keyword>
<evidence type="ECO:0000256" key="1">
    <source>
        <dbReference type="ARBA" id="ARBA00005536"/>
    </source>
</evidence>
<dbReference type="SUPFAM" id="SSF75217">
    <property type="entry name" value="alpha/beta knot"/>
    <property type="match status" value="1"/>
</dbReference>
<dbReference type="FunFam" id="1.20.1260.60:FF:000002">
    <property type="entry name" value="Vacuolar protein sorting-associated protein IST1"/>
    <property type="match status" value="1"/>
</dbReference>
<dbReference type="InterPro" id="IPR029028">
    <property type="entry name" value="Alpha/beta_knot_MTases"/>
</dbReference>
<organism evidence="11">
    <name type="scientific">Salpingoeca rosetta (strain ATCC 50818 / BSB-021)</name>
    <dbReference type="NCBI Taxonomy" id="946362"/>
    <lineage>
        <taxon>Eukaryota</taxon>
        <taxon>Choanoflagellata</taxon>
        <taxon>Craspedida</taxon>
        <taxon>Salpingoecidae</taxon>
        <taxon>Salpingoeca</taxon>
    </lineage>
</organism>
<evidence type="ECO:0000313" key="10">
    <source>
        <dbReference type="EMBL" id="EGD83104.1"/>
    </source>
</evidence>
<gene>
    <name evidence="10" type="ORF">PTSG_12070</name>
</gene>
<feature type="compositionally biased region" description="Low complexity" evidence="8">
    <location>
        <begin position="498"/>
        <end position="507"/>
    </location>
</feature>
<feature type="region of interest" description="Disordered" evidence="8">
    <location>
        <begin position="476"/>
        <end position="704"/>
    </location>
</feature>